<evidence type="ECO:0000256" key="8">
    <source>
        <dbReference type="ARBA" id="ARBA00023157"/>
    </source>
</evidence>
<feature type="chain" id="PRO_5040541670" description="1,3-beta-glucanosyltransferase" evidence="12">
    <location>
        <begin position="19"/>
        <end position="469"/>
    </location>
</feature>
<organism evidence="14 15">
    <name type="scientific">Maudiozyma exigua</name>
    <name type="common">Yeast</name>
    <name type="synonym">Kazachstania exigua</name>
    <dbReference type="NCBI Taxonomy" id="34358"/>
    <lineage>
        <taxon>Eukaryota</taxon>
        <taxon>Fungi</taxon>
        <taxon>Dikarya</taxon>
        <taxon>Ascomycota</taxon>
        <taxon>Saccharomycotina</taxon>
        <taxon>Saccharomycetes</taxon>
        <taxon>Saccharomycetales</taxon>
        <taxon>Saccharomycetaceae</taxon>
        <taxon>Maudiozyma</taxon>
    </lineage>
</organism>
<dbReference type="Pfam" id="PF03198">
    <property type="entry name" value="Glyco_hydro_72"/>
    <property type="match status" value="1"/>
</dbReference>
<keyword evidence="9" id="KW-0325">Glycoprotein</keyword>
<comment type="similarity">
    <text evidence="3 12">Belongs to the glycosyl hydrolase 72 family.</text>
</comment>
<keyword evidence="15" id="KW-1185">Reference proteome</keyword>
<dbReference type="EMBL" id="PUHR01000026">
    <property type="protein sequence ID" value="KAG0670217.1"/>
    <property type="molecule type" value="Genomic_DNA"/>
</dbReference>
<evidence type="ECO:0000256" key="9">
    <source>
        <dbReference type="ARBA" id="ARBA00023180"/>
    </source>
</evidence>
<keyword evidence="4 12" id="KW-0336">GPI-anchor</keyword>
<evidence type="ECO:0000256" key="12">
    <source>
        <dbReference type="RuleBase" id="RU361209"/>
    </source>
</evidence>
<keyword evidence="11" id="KW-0961">Cell wall biogenesis/degradation</keyword>
<dbReference type="InterPro" id="IPR017853">
    <property type="entry name" value="GH"/>
</dbReference>
<evidence type="ECO:0000256" key="3">
    <source>
        <dbReference type="ARBA" id="ARBA00007528"/>
    </source>
</evidence>
<dbReference type="FunFam" id="3.20.20.80:FF:000032">
    <property type="entry name" value="1,3-beta-glucanosyltransferase"/>
    <property type="match status" value="1"/>
</dbReference>
<dbReference type="GO" id="GO:0005886">
    <property type="term" value="C:plasma membrane"/>
    <property type="evidence" value="ECO:0007669"/>
    <property type="project" value="UniProtKB-SubCell"/>
</dbReference>
<evidence type="ECO:0000313" key="14">
    <source>
        <dbReference type="EMBL" id="KAG0670217.1"/>
    </source>
</evidence>
<evidence type="ECO:0000256" key="13">
    <source>
        <dbReference type="SAM" id="Phobius"/>
    </source>
</evidence>
<evidence type="ECO:0000256" key="7">
    <source>
        <dbReference type="ARBA" id="ARBA00023136"/>
    </source>
</evidence>
<reference evidence="14 15" key="1">
    <citation type="submission" date="2020-11" db="EMBL/GenBank/DDBJ databases">
        <title>Kefir isolates.</title>
        <authorList>
            <person name="Marcisauskas S."/>
            <person name="Kim Y."/>
            <person name="Blasche S."/>
        </authorList>
    </citation>
    <scope>NUCLEOTIDE SEQUENCE [LARGE SCALE GENOMIC DNA]</scope>
    <source>
        <strain evidence="14 15">OG2</strain>
    </source>
</reference>
<dbReference type="Proteomes" id="UP000750334">
    <property type="component" value="Unassembled WGS sequence"/>
</dbReference>
<comment type="function">
    <text evidence="12">Splits internally a 1,3-beta-glucan molecule and transfers the newly generated reducing end (the donor) to the non-reducing end of another 1,3-beta-glucan molecule (the acceptor) forming a 1,3-beta linkage, resulting in the elongation of 1,3-beta-glucan chains in the cell wall.</text>
</comment>
<keyword evidence="13" id="KW-0812">Transmembrane</keyword>
<dbReference type="AlphaFoldDB" id="A0A9P7BBC5"/>
<dbReference type="InterPro" id="IPR004886">
    <property type="entry name" value="Glucanosyltransferase"/>
</dbReference>
<feature type="transmembrane region" description="Helical" evidence="13">
    <location>
        <begin position="444"/>
        <end position="468"/>
    </location>
</feature>
<dbReference type="GO" id="GO:0098552">
    <property type="term" value="C:side of membrane"/>
    <property type="evidence" value="ECO:0007669"/>
    <property type="project" value="UniProtKB-KW"/>
</dbReference>
<keyword evidence="8" id="KW-1015">Disulfide bond</keyword>
<dbReference type="GO" id="GO:0009277">
    <property type="term" value="C:fungal-type cell wall"/>
    <property type="evidence" value="ECO:0007669"/>
    <property type="project" value="UniProtKB-ARBA"/>
</dbReference>
<dbReference type="Gene3D" id="3.20.20.80">
    <property type="entry name" value="Glycosidases"/>
    <property type="match status" value="1"/>
</dbReference>
<evidence type="ECO:0000256" key="10">
    <source>
        <dbReference type="ARBA" id="ARBA00023288"/>
    </source>
</evidence>
<protein>
    <recommendedName>
        <fullName evidence="12">1,3-beta-glucanosyltransferase</fullName>
        <ecNumber evidence="12">2.4.1.-</ecNumber>
    </recommendedName>
</protein>
<dbReference type="EC" id="2.4.1.-" evidence="12"/>
<evidence type="ECO:0000256" key="4">
    <source>
        <dbReference type="ARBA" id="ARBA00022622"/>
    </source>
</evidence>
<keyword evidence="10 12" id="KW-0449">Lipoprotein</keyword>
<keyword evidence="5 12" id="KW-0808">Transferase</keyword>
<comment type="subcellular location">
    <subcellularLocation>
        <location evidence="1">Cell envelope</location>
    </subcellularLocation>
    <subcellularLocation>
        <location evidence="12">Cell membrane</location>
        <topology evidence="12">Lipid-anchor</topology>
        <topology evidence="12">GPI-anchor</topology>
    </subcellularLocation>
    <subcellularLocation>
        <location evidence="2">Membrane</location>
        <topology evidence="2">Lipid-anchor</topology>
        <topology evidence="2">GPI-anchor</topology>
    </subcellularLocation>
</comment>
<proteinExistence type="inferred from homology"/>
<evidence type="ECO:0000256" key="1">
    <source>
        <dbReference type="ARBA" id="ARBA00004196"/>
    </source>
</evidence>
<dbReference type="GO" id="GO:0071970">
    <property type="term" value="P:fungal-type cell wall (1-&gt;3)-beta-D-glucan biosynthetic process"/>
    <property type="evidence" value="ECO:0007669"/>
    <property type="project" value="TreeGrafter"/>
</dbReference>
<keyword evidence="13" id="KW-1133">Transmembrane helix</keyword>
<dbReference type="PANTHER" id="PTHR31468:SF14">
    <property type="entry name" value="1,3-BETA-GLUCANOSYLTRANSFERASE GAS4"/>
    <property type="match status" value="1"/>
</dbReference>
<keyword evidence="6 12" id="KW-0732">Signal</keyword>
<name>A0A9P7BBC5_MAUEX</name>
<feature type="signal peptide" evidence="12">
    <location>
        <begin position="1"/>
        <end position="18"/>
    </location>
</feature>
<keyword evidence="7 12" id="KW-0472">Membrane</keyword>
<dbReference type="OrthoDB" id="421038at2759"/>
<dbReference type="PANTHER" id="PTHR31468">
    <property type="entry name" value="1,3-BETA-GLUCANOSYLTRANSFERASE GAS1"/>
    <property type="match status" value="1"/>
</dbReference>
<dbReference type="SUPFAM" id="SSF51445">
    <property type="entry name" value="(Trans)glycosidases"/>
    <property type="match status" value="1"/>
</dbReference>
<dbReference type="GO" id="GO:0031505">
    <property type="term" value="P:fungal-type cell wall organization"/>
    <property type="evidence" value="ECO:0007669"/>
    <property type="project" value="TreeGrafter"/>
</dbReference>
<evidence type="ECO:0000256" key="11">
    <source>
        <dbReference type="ARBA" id="ARBA00023316"/>
    </source>
</evidence>
<sequence length="469" mass="53185">MNFFFYIIVLRLVRFALGSIHPIEISGSHFYNSVTGEPFFIKGVDYQPDGSSGFTGESDPLSNPQTCARDIIMFQELGINTIRIYSINPELNHSKCMTMLAMAGIYLLLDVNSPLQNQHINRYEPWTTYNTIYLEHVFTLVQEFSQYNNTLGFFAGNEIINDHKSSENSPVYVKQVVTDIKNYIESNCVRDIPVGYSAADDLRYRVSLSKYLECESPGDSQMKSVDFYGVNSYQWCGQQTLETSGYDELIKAYRNFTKPVFFSEYGCNRVLPRQFQESEVLYSPVMAEVFSGGLVYEFTQEANNYGLVKIDPHGNAQILNDFKTLKARFMAIEDSLKQQSFKEDLNAPPLCQPQYTNLDINVDTPKKLAKILVEKGVSPTTGGYCDMDSKDTETKYKIYDSDGSLWDTSKGIRFINGLTDETVQNDPKSKGKGEDKVVRKNSAIMLSIPINSLICWITVTILIPLNLFC</sequence>
<comment type="caution">
    <text evidence="14">The sequence shown here is derived from an EMBL/GenBank/DDBJ whole genome shotgun (WGS) entry which is preliminary data.</text>
</comment>
<gene>
    <name evidence="14" type="primary">GAS4</name>
    <name evidence="14" type="ORF">C6P45_002690</name>
</gene>
<evidence type="ECO:0000313" key="15">
    <source>
        <dbReference type="Proteomes" id="UP000750334"/>
    </source>
</evidence>
<evidence type="ECO:0000256" key="5">
    <source>
        <dbReference type="ARBA" id="ARBA00022679"/>
    </source>
</evidence>
<accession>A0A9P7BBC5</accession>
<dbReference type="GO" id="GO:0042124">
    <property type="term" value="F:1,3-beta-glucanosyltransferase activity"/>
    <property type="evidence" value="ECO:0007669"/>
    <property type="project" value="TreeGrafter"/>
</dbReference>
<evidence type="ECO:0000256" key="2">
    <source>
        <dbReference type="ARBA" id="ARBA00004589"/>
    </source>
</evidence>
<evidence type="ECO:0000256" key="6">
    <source>
        <dbReference type="ARBA" id="ARBA00022729"/>
    </source>
</evidence>